<evidence type="ECO:0000256" key="1">
    <source>
        <dbReference type="SAM" id="MobiDB-lite"/>
    </source>
</evidence>
<comment type="caution">
    <text evidence="2">The sequence shown here is derived from an EMBL/GenBank/DDBJ whole genome shotgun (WGS) entry which is preliminary data.</text>
</comment>
<feature type="compositionally biased region" description="Basic and acidic residues" evidence="1">
    <location>
        <begin position="9"/>
        <end position="22"/>
    </location>
</feature>
<proteinExistence type="predicted"/>
<accession>A0A8S4FU91</accession>
<sequence length="130" mass="14771">MDALAAAEKQQEREAMPPEAAKRHTMPPQPAPRPAGVKDKKPPPGAVKVMPTAPIKEKEKEKERKEKESKEKEAVKVAVAEQKKPAENVHPQHWSFELDQKKLRTFEKPDKRKKLADLLNSGLSKIRKRD</sequence>
<gene>
    <name evidence="2" type="ORF">PLXY2_LOCUS10263</name>
</gene>
<name>A0A8S4FU91_PLUXY</name>
<dbReference type="Proteomes" id="UP000653454">
    <property type="component" value="Unassembled WGS sequence"/>
</dbReference>
<dbReference type="EMBL" id="CAJHNJ030000044">
    <property type="protein sequence ID" value="CAG9131281.1"/>
    <property type="molecule type" value="Genomic_DNA"/>
</dbReference>
<feature type="compositionally biased region" description="Basic and acidic residues" evidence="1">
    <location>
        <begin position="55"/>
        <end position="87"/>
    </location>
</feature>
<protein>
    <submittedName>
        <fullName evidence="2">(diamondback moth) hypothetical protein</fullName>
    </submittedName>
</protein>
<dbReference type="AlphaFoldDB" id="A0A8S4FU91"/>
<evidence type="ECO:0000313" key="3">
    <source>
        <dbReference type="Proteomes" id="UP000653454"/>
    </source>
</evidence>
<reference evidence="2" key="1">
    <citation type="submission" date="2020-11" db="EMBL/GenBank/DDBJ databases">
        <authorList>
            <person name="Whiteford S."/>
        </authorList>
    </citation>
    <scope>NUCLEOTIDE SEQUENCE</scope>
</reference>
<organism evidence="2 3">
    <name type="scientific">Plutella xylostella</name>
    <name type="common">Diamondback moth</name>
    <name type="synonym">Plutella maculipennis</name>
    <dbReference type="NCBI Taxonomy" id="51655"/>
    <lineage>
        <taxon>Eukaryota</taxon>
        <taxon>Metazoa</taxon>
        <taxon>Ecdysozoa</taxon>
        <taxon>Arthropoda</taxon>
        <taxon>Hexapoda</taxon>
        <taxon>Insecta</taxon>
        <taxon>Pterygota</taxon>
        <taxon>Neoptera</taxon>
        <taxon>Endopterygota</taxon>
        <taxon>Lepidoptera</taxon>
        <taxon>Glossata</taxon>
        <taxon>Ditrysia</taxon>
        <taxon>Yponomeutoidea</taxon>
        <taxon>Plutellidae</taxon>
        <taxon>Plutella</taxon>
    </lineage>
</organism>
<keyword evidence="3" id="KW-1185">Reference proteome</keyword>
<feature type="region of interest" description="Disordered" evidence="1">
    <location>
        <begin position="1"/>
        <end position="92"/>
    </location>
</feature>
<evidence type="ECO:0000313" key="2">
    <source>
        <dbReference type="EMBL" id="CAG9131281.1"/>
    </source>
</evidence>